<feature type="transmembrane region" description="Helical" evidence="1">
    <location>
        <begin position="41"/>
        <end position="61"/>
    </location>
</feature>
<dbReference type="EMBL" id="JALBUT010000006">
    <property type="protein sequence ID" value="MDX8415763.1"/>
    <property type="molecule type" value="Genomic_DNA"/>
</dbReference>
<keyword evidence="1" id="KW-0812">Transmembrane</keyword>
<evidence type="ECO:0000313" key="3">
    <source>
        <dbReference type="EMBL" id="MDX8415763.1"/>
    </source>
</evidence>
<reference evidence="3 4" key="1">
    <citation type="submission" date="2022-03" db="EMBL/GenBank/DDBJ databases">
        <title>Novel taxa within the pig intestine.</title>
        <authorList>
            <person name="Wylensek D."/>
            <person name="Bishof K."/>
            <person name="Afrizal A."/>
            <person name="Clavel T."/>
        </authorList>
    </citation>
    <scope>NUCLEOTIDE SEQUENCE [LARGE SCALE GENOMIC DNA]</scope>
    <source>
        <strain evidence="3 4">CLA-KB-P66</strain>
    </source>
</reference>
<keyword evidence="1" id="KW-0472">Membrane</keyword>
<feature type="transmembrane region" description="Helical" evidence="1">
    <location>
        <begin position="214"/>
        <end position="233"/>
    </location>
</feature>
<gene>
    <name evidence="3" type="ORF">MOX91_06185</name>
</gene>
<feature type="transmembrane region" description="Helical" evidence="1">
    <location>
        <begin position="95"/>
        <end position="113"/>
    </location>
</feature>
<sequence>MQPPFPDILFPVFAAACYAFGVIAVKCASKNKTISGMSLLAMNNLLSGAVFIPQIFFAPTLPEISIIWQPLLAGVFCAAGNLATFICAERGEVSLMTPIMGVKILFVLMFSNIMLHAKLPSSIIFAGTMCCAAVFLMGKSKGKPGRQKFRFTVFLALCACASYAACDVLMQKYAPNFSTRSMIALTTVAMPVSVIPFIPKLITELKKSNAETVAFGAISSIMLVGESFLMFISITGKVGAAMSNILFNTRGIIAIALIYALGAKSMKLRELDGNSALRRALGAIMILTAIFAALYWRQ</sequence>
<protein>
    <recommendedName>
        <fullName evidence="2">EamA domain-containing protein</fullName>
    </recommendedName>
</protein>
<accession>A0ABU4WHQ4</accession>
<keyword evidence="1" id="KW-1133">Transmembrane helix</keyword>
<keyword evidence="4" id="KW-1185">Reference proteome</keyword>
<dbReference type="SUPFAM" id="SSF103481">
    <property type="entry name" value="Multidrug resistance efflux transporter EmrE"/>
    <property type="match status" value="1"/>
</dbReference>
<feature type="transmembrane region" description="Helical" evidence="1">
    <location>
        <begin position="149"/>
        <end position="170"/>
    </location>
</feature>
<feature type="domain" description="EamA" evidence="2">
    <location>
        <begin position="8"/>
        <end position="137"/>
    </location>
</feature>
<feature type="transmembrane region" description="Helical" evidence="1">
    <location>
        <begin position="12"/>
        <end position="29"/>
    </location>
</feature>
<feature type="transmembrane region" description="Helical" evidence="1">
    <location>
        <begin position="182"/>
        <end position="202"/>
    </location>
</feature>
<proteinExistence type="predicted"/>
<feature type="transmembrane region" description="Helical" evidence="1">
    <location>
        <begin position="119"/>
        <end position="137"/>
    </location>
</feature>
<feature type="transmembrane region" description="Helical" evidence="1">
    <location>
        <begin position="276"/>
        <end position="296"/>
    </location>
</feature>
<organism evidence="3 4">
    <name type="scientific">Intestinicryptomonas porci</name>
    <dbReference type="NCBI Taxonomy" id="2926320"/>
    <lineage>
        <taxon>Bacteria</taxon>
        <taxon>Pseudomonadati</taxon>
        <taxon>Verrucomicrobiota</taxon>
        <taxon>Opitutia</taxon>
        <taxon>Opitutales</taxon>
        <taxon>Intestinicryptomonaceae</taxon>
        <taxon>Intestinicryptomonas</taxon>
    </lineage>
</organism>
<name>A0ABU4WHQ4_9BACT</name>
<feature type="transmembrane region" description="Helical" evidence="1">
    <location>
        <begin position="67"/>
        <end position="88"/>
    </location>
</feature>
<dbReference type="InterPro" id="IPR000620">
    <property type="entry name" value="EamA_dom"/>
</dbReference>
<dbReference type="Pfam" id="PF00892">
    <property type="entry name" value="EamA"/>
    <property type="match status" value="1"/>
</dbReference>
<dbReference type="Proteomes" id="UP001275932">
    <property type="component" value="Unassembled WGS sequence"/>
</dbReference>
<evidence type="ECO:0000259" key="2">
    <source>
        <dbReference type="Pfam" id="PF00892"/>
    </source>
</evidence>
<comment type="caution">
    <text evidence="3">The sequence shown here is derived from an EMBL/GenBank/DDBJ whole genome shotgun (WGS) entry which is preliminary data.</text>
</comment>
<evidence type="ECO:0000256" key="1">
    <source>
        <dbReference type="SAM" id="Phobius"/>
    </source>
</evidence>
<dbReference type="RefSeq" id="WP_370397211.1">
    <property type="nucleotide sequence ID" value="NZ_JALBUT010000006.1"/>
</dbReference>
<dbReference type="InterPro" id="IPR037185">
    <property type="entry name" value="EmrE-like"/>
</dbReference>
<feature type="transmembrane region" description="Helical" evidence="1">
    <location>
        <begin position="245"/>
        <end position="264"/>
    </location>
</feature>
<evidence type="ECO:0000313" key="4">
    <source>
        <dbReference type="Proteomes" id="UP001275932"/>
    </source>
</evidence>